<accession>A0ACC0TC81</accession>
<reference evidence="1 2" key="1">
    <citation type="journal article" date="2006" name="Science">
        <title>The genome of black cottonwood, Populus trichocarpa (Torr. &amp; Gray).</title>
        <authorList>
            <person name="Tuskan G.A."/>
            <person name="Difazio S."/>
            <person name="Jansson S."/>
            <person name="Bohlmann J."/>
            <person name="Grigoriev I."/>
            <person name="Hellsten U."/>
            <person name="Putnam N."/>
            <person name="Ralph S."/>
            <person name="Rombauts S."/>
            <person name="Salamov A."/>
            <person name="Schein J."/>
            <person name="Sterck L."/>
            <person name="Aerts A."/>
            <person name="Bhalerao R.R."/>
            <person name="Bhalerao R.P."/>
            <person name="Blaudez D."/>
            <person name="Boerjan W."/>
            <person name="Brun A."/>
            <person name="Brunner A."/>
            <person name="Busov V."/>
            <person name="Campbell M."/>
            <person name="Carlson J."/>
            <person name="Chalot M."/>
            <person name="Chapman J."/>
            <person name="Chen G.L."/>
            <person name="Cooper D."/>
            <person name="Coutinho P.M."/>
            <person name="Couturier J."/>
            <person name="Covert S."/>
            <person name="Cronk Q."/>
            <person name="Cunningham R."/>
            <person name="Davis J."/>
            <person name="Degroeve S."/>
            <person name="Dejardin A."/>
            <person name="Depamphilis C."/>
            <person name="Detter J."/>
            <person name="Dirks B."/>
            <person name="Dubchak I."/>
            <person name="Duplessis S."/>
            <person name="Ehlting J."/>
            <person name="Ellis B."/>
            <person name="Gendler K."/>
            <person name="Goodstein D."/>
            <person name="Gribskov M."/>
            <person name="Grimwood J."/>
            <person name="Groover A."/>
            <person name="Gunter L."/>
            <person name="Hamberger B."/>
            <person name="Heinze B."/>
            <person name="Helariutta Y."/>
            <person name="Henrissat B."/>
            <person name="Holligan D."/>
            <person name="Holt R."/>
            <person name="Huang W."/>
            <person name="Islam-Faridi N."/>
            <person name="Jones S."/>
            <person name="Jones-Rhoades M."/>
            <person name="Jorgensen R."/>
            <person name="Joshi C."/>
            <person name="Kangasjarvi J."/>
            <person name="Karlsson J."/>
            <person name="Kelleher C."/>
            <person name="Kirkpatrick R."/>
            <person name="Kirst M."/>
            <person name="Kohler A."/>
            <person name="Kalluri U."/>
            <person name="Larimer F."/>
            <person name="Leebens-Mack J."/>
            <person name="Leple J.C."/>
            <person name="Locascio P."/>
            <person name="Lou Y."/>
            <person name="Lucas S."/>
            <person name="Martin F."/>
            <person name="Montanini B."/>
            <person name="Napoli C."/>
            <person name="Nelson D.R."/>
            <person name="Nelson C."/>
            <person name="Nieminen K."/>
            <person name="Nilsson O."/>
            <person name="Pereda V."/>
            <person name="Peter G."/>
            <person name="Philippe R."/>
            <person name="Pilate G."/>
            <person name="Poliakov A."/>
            <person name="Razumovskaya J."/>
            <person name="Richardson P."/>
            <person name="Rinaldi C."/>
            <person name="Ritland K."/>
            <person name="Rouze P."/>
            <person name="Ryaboy D."/>
            <person name="Schmutz J."/>
            <person name="Schrader J."/>
            <person name="Segerman B."/>
            <person name="Shin H."/>
            <person name="Siddiqui A."/>
            <person name="Sterky F."/>
            <person name="Terry A."/>
            <person name="Tsai C.J."/>
            <person name="Uberbacher E."/>
            <person name="Unneberg P."/>
            <person name="Vahala J."/>
            <person name="Wall K."/>
            <person name="Wessler S."/>
            <person name="Yang G."/>
            <person name="Yin T."/>
            <person name="Douglas C."/>
            <person name="Marra M."/>
            <person name="Sandberg G."/>
            <person name="Van de Peer Y."/>
            <person name="Rokhsar D."/>
        </authorList>
    </citation>
    <scope>NUCLEOTIDE SEQUENCE [LARGE SCALE GENOMIC DNA]</scope>
    <source>
        <strain evidence="2">cv. Nisqually</strain>
    </source>
</reference>
<name>A0ACC0TC81_POPTR</name>
<keyword evidence="2" id="KW-1185">Reference proteome</keyword>
<sequence length="74" mass="8565">MMMKFEVFTSLLWTSCKHIPEWKMIQHFLPSNYAERTWIRHGKYSGAETGTFNSSRILSAGREVPISTRVLVSS</sequence>
<protein>
    <submittedName>
        <fullName evidence="1">Uncharacterized protein</fullName>
    </submittedName>
</protein>
<dbReference type="EMBL" id="CM009291">
    <property type="protein sequence ID" value="KAI9399092.1"/>
    <property type="molecule type" value="Genomic_DNA"/>
</dbReference>
<proteinExistence type="predicted"/>
<dbReference type="Proteomes" id="UP000006729">
    <property type="component" value="Chromosome 2"/>
</dbReference>
<comment type="caution">
    <text evidence="1">The sequence shown here is derived from an EMBL/GenBank/DDBJ whole genome shotgun (WGS) entry which is preliminary data.</text>
</comment>
<evidence type="ECO:0000313" key="2">
    <source>
        <dbReference type="Proteomes" id="UP000006729"/>
    </source>
</evidence>
<gene>
    <name evidence="1" type="ORF">POPTR_002G048101v4</name>
</gene>
<organism evidence="1 2">
    <name type="scientific">Populus trichocarpa</name>
    <name type="common">Western balsam poplar</name>
    <name type="synonym">Populus balsamifera subsp. trichocarpa</name>
    <dbReference type="NCBI Taxonomy" id="3694"/>
    <lineage>
        <taxon>Eukaryota</taxon>
        <taxon>Viridiplantae</taxon>
        <taxon>Streptophyta</taxon>
        <taxon>Embryophyta</taxon>
        <taxon>Tracheophyta</taxon>
        <taxon>Spermatophyta</taxon>
        <taxon>Magnoliopsida</taxon>
        <taxon>eudicotyledons</taxon>
        <taxon>Gunneridae</taxon>
        <taxon>Pentapetalae</taxon>
        <taxon>rosids</taxon>
        <taxon>fabids</taxon>
        <taxon>Malpighiales</taxon>
        <taxon>Salicaceae</taxon>
        <taxon>Saliceae</taxon>
        <taxon>Populus</taxon>
    </lineage>
</organism>
<evidence type="ECO:0000313" key="1">
    <source>
        <dbReference type="EMBL" id="KAI9399092.1"/>
    </source>
</evidence>